<evidence type="ECO:0000313" key="2">
    <source>
        <dbReference type="Proteomes" id="UP000590749"/>
    </source>
</evidence>
<dbReference type="SUPFAM" id="SSF88723">
    <property type="entry name" value="PIN domain-like"/>
    <property type="match status" value="1"/>
</dbReference>
<evidence type="ECO:0000313" key="1">
    <source>
        <dbReference type="EMBL" id="MBB3098541.1"/>
    </source>
</evidence>
<protein>
    <submittedName>
        <fullName evidence="1">Putative nucleic acid-binding protein</fullName>
    </submittedName>
</protein>
<sequence>MTGLRTPRILDASALVELFSGHSTLMRLIDDANAGSPVVVVPTLAIAEAQAAIDAPSQHWERALSVPALRILDLSAPVAIEVGRIAGPRLRNHPVQAPLIGPLMTAQVLYEAKMLSAAIVTTVPEAYGGHDVAVHPLS</sequence>
<dbReference type="InterPro" id="IPR029060">
    <property type="entry name" value="PIN-like_dom_sf"/>
</dbReference>
<accession>A0A7W5ALZ8</accession>
<dbReference type="RefSeq" id="WP_183224623.1">
    <property type="nucleotide sequence ID" value="NZ_BMPW01000017.1"/>
</dbReference>
<organism evidence="1 2">
    <name type="scientific">Actinoplanes campanulatus</name>
    <dbReference type="NCBI Taxonomy" id="113559"/>
    <lineage>
        <taxon>Bacteria</taxon>
        <taxon>Bacillati</taxon>
        <taxon>Actinomycetota</taxon>
        <taxon>Actinomycetes</taxon>
        <taxon>Micromonosporales</taxon>
        <taxon>Micromonosporaceae</taxon>
        <taxon>Actinoplanes</taxon>
    </lineage>
</organism>
<proteinExistence type="predicted"/>
<dbReference type="Proteomes" id="UP000590749">
    <property type="component" value="Unassembled WGS sequence"/>
</dbReference>
<keyword evidence="2" id="KW-1185">Reference proteome</keyword>
<comment type="caution">
    <text evidence="1">The sequence shown here is derived from an EMBL/GenBank/DDBJ whole genome shotgun (WGS) entry which is preliminary data.</text>
</comment>
<dbReference type="AlphaFoldDB" id="A0A7W5ALZ8"/>
<gene>
    <name evidence="1" type="ORF">FHR83_006240</name>
</gene>
<dbReference type="EMBL" id="JACHXF010000015">
    <property type="protein sequence ID" value="MBB3098541.1"/>
    <property type="molecule type" value="Genomic_DNA"/>
</dbReference>
<reference evidence="1 2" key="1">
    <citation type="submission" date="2020-08" db="EMBL/GenBank/DDBJ databases">
        <title>Genomic Encyclopedia of Type Strains, Phase III (KMG-III): the genomes of soil and plant-associated and newly described type strains.</title>
        <authorList>
            <person name="Whitman W."/>
        </authorList>
    </citation>
    <scope>NUCLEOTIDE SEQUENCE [LARGE SCALE GENOMIC DNA]</scope>
    <source>
        <strain evidence="1 2">CECT 3287</strain>
    </source>
</reference>
<name>A0A7W5ALZ8_9ACTN</name>